<keyword evidence="3" id="KW-1185">Reference proteome</keyword>
<dbReference type="SUPFAM" id="SSF109854">
    <property type="entry name" value="DinB/YfiT-like putative metalloenzymes"/>
    <property type="match status" value="1"/>
</dbReference>
<dbReference type="Proteomes" id="UP001597438">
    <property type="component" value="Unassembled WGS sequence"/>
</dbReference>
<accession>A0ABW5WZU6</accession>
<sequence length="173" mass="20272">MENRIEHLIASLSEIFEGEPWYGDSVMKKLENLPHSIGYKTCAPQSHSVSEIVGHLLAWKKFALEKLKGNDGYDIELNSETDWPEISINTPKQWEELKRKLVSCQCGIYEQLREKGDDFLDKKVPRRKYNFDYLLYGLIQHDIYHLGQIGLIQSQIKRNDEYSKTLQITKRLD</sequence>
<evidence type="ECO:0000313" key="3">
    <source>
        <dbReference type="Proteomes" id="UP001597438"/>
    </source>
</evidence>
<dbReference type="RefSeq" id="WP_251739785.1">
    <property type="nucleotide sequence ID" value="NZ_JBHUOJ010000004.1"/>
</dbReference>
<evidence type="ECO:0000313" key="2">
    <source>
        <dbReference type="EMBL" id="MFD2831907.1"/>
    </source>
</evidence>
<protein>
    <submittedName>
        <fullName evidence="2">DinB family protein</fullName>
    </submittedName>
</protein>
<evidence type="ECO:0000259" key="1">
    <source>
        <dbReference type="Pfam" id="PF12867"/>
    </source>
</evidence>
<dbReference type="EMBL" id="JBHUOJ010000004">
    <property type="protein sequence ID" value="MFD2831907.1"/>
    <property type="molecule type" value="Genomic_DNA"/>
</dbReference>
<comment type="caution">
    <text evidence="2">The sequence shown here is derived from an EMBL/GenBank/DDBJ whole genome shotgun (WGS) entry which is preliminary data.</text>
</comment>
<reference evidence="3" key="1">
    <citation type="journal article" date="2019" name="Int. J. Syst. Evol. Microbiol.">
        <title>The Global Catalogue of Microorganisms (GCM) 10K type strain sequencing project: providing services to taxonomists for standard genome sequencing and annotation.</title>
        <authorList>
            <consortium name="The Broad Institute Genomics Platform"/>
            <consortium name="The Broad Institute Genome Sequencing Center for Infectious Disease"/>
            <person name="Wu L."/>
            <person name="Ma J."/>
        </authorList>
    </citation>
    <scope>NUCLEOTIDE SEQUENCE [LARGE SCALE GENOMIC DNA]</scope>
    <source>
        <strain evidence="3">KCTC 52925</strain>
    </source>
</reference>
<name>A0ABW5WZU6_9FLAO</name>
<dbReference type="InterPro" id="IPR024775">
    <property type="entry name" value="DinB-like"/>
</dbReference>
<dbReference type="Gene3D" id="1.20.120.450">
    <property type="entry name" value="dinb family like domain"/>
    <property type="match status" value="1"/>
</dbReference>
<dbReference type="InterPro" id="IPR034660">
    <property type="entry name" value="DinB/YfiT-like"/>
</dbReference>
<organism evidence="2 3">
    <name type="scientific">Christiangramia antarctica</name>
    <dbReference type="NCBI Taxonomy" id="2058158"/>
    <lineage>
        <taxon>Bacteria</taxon>
        <taxon>Pseudomonadati</taxon>
        <taxon>Bacteroidota</taxon>
        <taxon>Flavobacteriia</taxon>
        <taxon>Flavobacteriales</taxon>
        <taxon>Flavobacteriaceae</taxon>
        <taxon>Christiangramia</taxon>
    </lineage>
</organism>
<proteinExistence type="predicted"/>
<dbReference type="Pfam" id="PF12867">
    <property type="entry name" value="DinB_2"/>
    <property type="match status" value="1"/>
</dbReference>
<feature type="domain" description="DinB-like" evidence="1">
    <location>
        <begin position="30"/>
        <end position="149"/>
    </location>
</feature>
<gene>
    <name evidence="2" type="ORF">ACFSYS_01315</name>
</gene>